<name>A0A511MXD3_DEIC1</name>
<proteinExistence type="predicted"/>
<organism evidence="1 2">
    <name type="scientific">Deinococcus cellulosilyticus (strain DSM 18568 / NBRC 106333 / KACC 11606 / 5516J-15)</name>
    <dbReference type="NCBI Taxonomy" id="1223518"/>
    <lineage>
        <taxon>Bacteria</taxon>
        <taxon>Thermotogati</taxon>
        <taxon>Deinococcota</taxon>
        <taxon>Deinococci</taxon>
        <taxon>Deinococcales</taxon>
        <taxon>Deinococcaceae</taxon>
        <taxon>Deinococcus</taxon>
    </lineage>
</organism>
<protein>
    <submittedName>
        <fullName evidence="1">Uncharacterized protein</fullName>
    </submittedName>
</protein>
<evidence type="ECO:0000313" key="1">
    <source>
        <dbReference type="EMBL" id="GEM45220.1"/>
    </source>
</evidence>
<dbReference type="AlphaFoldDB" id="A0A511MXD3"/>
<dbReference type="Proteomes" id="UP000321306">
    <property type="component" value="Unassembled WGS sequence"/>
</dbReference>
<comment type="caution">
    <text evidence="1">The sequence shown here is derived from an EMBL/GenBank/DDBJ whole genome shotgun (WGS) entry which is preliminary data.</text>
</comment>
<accession>A0A511MXD3</accession>
<reference evidence="1 2" key="1">
    <citation type="submission" date="2019-07" db="EMBL/GenBank/DDBJ databases">
        <title>Whole genome shotgun sequence of Deinococcus cellulosilyticus NBRC 106333.</title>
        <authorList>
            <person name="Hosoyama A."/>
            <person name="Uohara A."/>
            <person name="Ohji S."/>
            <person name="Ichikawa N."/>
        </authorList>
    </citation>
    <scope>NUCLEOTIDE SEQUENCE [LARGE SCALE GENOMIC DNA]</scope>
    <source>
        <strain evidence="1 2">NBRC 106333</strain>
    </source>
</reference>
<keyword evidence="2" id="KW-1185">Reference proteome</keyword>
<gene>
    <name evidence="1" type="ORF">DC3_08550</name>
</gene>
<evidence type="ECO:0000313" key="2">
    <source>
        <dbReference type="Proteomes" id="UP000321306"/>
    </source>
</evidence>
<sequence>MLFHLVLLGMVLFGVMAHATSLQVSLDHKVLTAKLGTKVLWKSPADGLPPTTSFGPGPLLPRFQLAGRVVYLSSCSSQNAMVCFTDGFDKWTGRLLFRVYGLPVAVGQGELLLNEVTHMAGMSFLSVEGTRVNLRTGKSVPVRFQIPPRKGCGNLNLSVAQIARTRFDSTFAYAGQEDRCGTFVARFNWHGPDSQKPVIMTDPLKSK</sequence>
<dbReference type="EMBL" id="BJXB01000003">
    <property type="protein sequence ID" value="GEM45220.1"/>
    <property type="molecule type" value="Genomic_DNA"/>
</dbReference>